<evidence type="ECO:0000256" key="1">
    <source>
        <dbReference type="SAM" id="MobiDB-lite"/>
    </source>
</evidence>
<gene>
    <name evidence="2" type="ORF">C0Q70_08379</name>
</gene>
<feature type="region of interest" description="Disordered" evidence="1">
    <location>
        <begin position="109"/>
        <end position="183"/>
    </location>
</feature>
<feature type="compositionally biased region" description="Basic and acidic residues" evidence="1">
    <location>
        <begin position="293"/>
        <end position="309"/>
    </location>
</feature>
<accession>A0A2T7PHN9</accession>
<organism evidence="2 3">
    <name type="scientific">Pomacea canaliculata</name>
    <name type="common">Golden apple snail</name>
    <dbReference type="NCBI Taxonomy" id="400727"/>
    <lineage>
        <taxon>Eukaryota</taxon>
        <taxon>Metazoa</taxon>
        <taxon>Spiralia</taxon>
        <taxon>Lophotrochozoa</taxon>
        <taxon>Mollusca</taxon>
        <taxon>Gastropoda</taxon>
        <taxon>Caenogastropoda</taxon>
        <taxon>Architaenioglossa</taxon>
        <taxon>Ampullarioidea</taxon>
        <taxon>Ampullariidae</taxon>
        <taxon>Pomacea</taxon>
    </lineage>
</organism>
<comment type="caution">
    <text evidence="2">The sequence shown here is derived from an EMBL/GenBank/DDBJ whole genome shotgun (WGS) entry which is preliminary data.</text>
</comment>
<feature type="region of interest" description="Disordered" evidence="1">
    <location>
        <begin position="365"/>
        <end position="407"/>
    </location>
</feature>
<evidence type="ECO:0000313" key="3">
    <source>
        <dbReference type="Proteomes" id="UP000245119"/>
    </source>
</evidence>
<feature type="compositionally biased region" description="Polar residues" evidence="1">
    <location>
        <begin position="122"/>
        <end position="137"/>
    </location>
</feature>
<proteinExistence type="predicted"/>
<feature type="region of interest" description="Disordered" evidence="1">
    <location>
        <begin position="293"/>
        <end position="351"/>
    </location>
</feature>
<protein>
    <submittedName>
        <fullName evidence="2">Uncharacterized protein</fullName>
    </submittedName>
</protein>
<feature type="compositionally biased region" description="Basic and acidic residues" evidence="1">
    <location>
        <begin position="170"/>
        <end position="180"/>
    </location>
</feature>
<feature type="compositionally biased region" description="Basic and acidic residues" evidence="1">
    <location>
        <begin position="384"/>
        <end position="393"/>
    </location>
</feature>
<sequence length="484" mass="53176">MKACSGFQNIEEIEFTPLDLLSYSLTCRRQVVKCIVGAARQVTANFLAANSPRSEFAYLACATLESQPSGLEGGQVRHSQRAKKSDPLIRTRGNVPTLRSAKVRRLFKVRHVKPSRARTSENKTNPTGTSLEEQALSQRRRLQATAAGPAQRRRRRFCKKPTATAGFLKADQKQSSREAGAHSLATTSEGHVLAVGESDHQTEDPKVSKALKQLKIDLVESQYTTYVDPSLTGRSRRSLTQAGPTTDSRQAFLTQNKWVSKLKRTVKEGLPLSNVLSEKDNMLDLKLMPAETGVKKQTDPVDDTKREVTNAESTEDSTIKNHCAPKDDVPVIKTDQPVGEKRKVSTPTVESKLDAKMEQESLGFLSGGIARPSSAPLRSSSLESPREHRRDKPFGTLMKSSSLGDLHLGSRSDSFLDHFSKPNDQEDIHSFQMETDQEPSNTVMDEGNNHISSSALEVLDSSSSSLCTTSFYGSGKQALPGKHV</sequence>
<reference evidence="2 3" key="1">
    <citation type="submission" date="2018-04" db="EMBL/GenBank/DDBJ databases">
        <title>The genome of golden apple snail Pomacea canaliculata provides insight into stress tolerance and invasive adaptation.</title>
        <authorList>
            <person name="Liu C."/>
            <person name="Liu B."/>
            <person name="Ren Y."/>
            <person name="Zhang Y."/>
            <person name="Wang H."/>
            <person name="Li S."/>
            <person name="Jiang F."/>
            <person name="Yin L."/>
            <person name="Zhang G."/>
            <person name="Qian W."/>
            <person name="Fan W."/>
        </authorList>
    </citation>
    <scope>NUCLEOTIDE SEQUENCE [LARGE SCALE GENOMIC DNA]</scope>
    <source>
        <strain evidence="2">SZHN2017</strain>
        <tissue evidence="2">Muscle</tissue>
    </source>
</reference>
<dbReference type="Proteomes" id="UP000245119">
    <property type="component" value="Linkage Group LG4"/>
</dbReference>
<dbReference type="AlphaFoldDB" id="A0A2T7PHN9"/>
<name>A0A2T7PHN9_POMCA</name>
<feature type="compositionally biased region" description="Low complexity" evidence="1">
    <location>
        <begin position="370"/>
        <end position="383"/>
    </location>
</feature>
<keyword evidence="3" id="KW-1185">Reference proteome</keyword>
<dbReference type="EMBL" id="PZQS01000004">
    <property type="protein sequence ID" value="PVD32932.1"/>
    <property type="molecule type" value="Genomic_DNA"/>
</dbReference>
<evidence type="ECO:0000313" key="2">
    <source>
        <dbReference type="EMBL" id="PVD32932.1"/>
    </source>
</evidence>